<dbReference type="Proteomes" id="UP000244911">
    <property type="component" value="Unassembled WGS sequence"/>
</dbReference>
<dbReference type="EC" id="3.4.16.4" evidence="7"/>
<gene>
    <name evidence="7" type="primary">ftsI</name>
    <name evidence="7" type="ORF">ALP8811_00909</name>
</gene>
<dbReference type="AlphaFoldDB" id="A0A2R8AJ60"/>
<dbReference type="SUPFAM" id="SSF56601">
    <property type="entry name" value="beta-lactamase/transpeptidase-like"/>
    <property type="match status" value="1"/>
</dbReference>
<sequence length="601" mass="65121">MTRVPLRPLARILEARAKGENPDAIERENLSQRHDQIRNESRLRSEGRLLVLAGFFLCAFMTVGVRMATLSASEAQEPRAQAPGASIATARADILDRQGRILATNLVTHALYAQPHQMVDPERAAKELVNIFPDLDPERLIKDFTGTRKFLWIKKKISPEQKQAVFDIGEPGLLFGPREMRLYPNGKLAAHVLGGASFGREGVSAAEVIGVAGVEKHFDDFLRDPANGGAPLELSIDLTIQDAVERVLYGGMKMMNAKGAAAILMDVHTGEVISVASLPDFDPNNRPRPLTVADKGMDQSDSPLFNRAVQGVYELGSTFKIFTAIQAMDLGLVNPNTVIDTGKPMKISGFRIGEFRDKNYGELSVTDIIVKSSNRGTGRMALQIGPERQQDFLKTLGLLDRTPFEIVEATGSTPLVPQKWGKLSSVTISYGHGISNTPMHLAAAYATIANGGHVVTPTVLKRAHVERGPRVMTPEAAAAARDMLRKVVTEGTASFGEVEGYLVGGKTGTADKPKPRGGYYDDKVINTFASMFPSDNPKYVLIVTLDEPVETSGTKPRRTAGWTAVPVAATIIERVAPLLGMKPRETRVEPLAATGVTLTSN</sequence>
<dbReference type="GO" id="GO:0008658">
    <property type="term" value="F:penicillin binding"/>
    <property type="evidence" value="ECO:0007669"/>
    <property type="project" value="InterPro"/>
</dbReference>
<dbReference type="InterPro" id="IPR001460">
    <property type="entry name" value="PCN-bd_Tpept"/>
</dbReference>
<keyword evidence="4" id="KW-0812">Transmembrane</keyword>
<dbReference type="OrthoDB" id="9789078at2"/>
<feature type="domain" description="Penicillin-binding protein dimerisation" evidence="6">
    <location>
        <begin position="88"/>
        <end position="223"/>
    </location>
</feature>
<evidence type="ECO:0000313" key="8">
    <source>
        <dbReference type="Proteomes" id="UP000244911"/>
    </source>
</evidence>
<accession>A0A2R8AJ60</accession>
<proteinExistence type="predicted"/>
<dbReference type="InterPro" id="IPR012338">
    <property type="entry name" value="Beta-lactam/transpept-like"/>
</dbReference>
<evidence type="ECO:0000259" key="6">
    <source>
        <dbReference type="Pfam" id="PF03717"/>
    </source>
</evidence>
<dbReference type="GO" id="GO:0009002">
    <property type="term" value="F:serine-type D-Ala-D-Ala carboxypeptidase activity"/>
    <property type="evidence" value="ECO:0007669"/>
    <property type="project" value="UniProtKB-EC"/>
</dbReference>
<keyword evidence="2 7" id="KW-0121">Carboxypeptidase</keyword>
<keyword evidence="7" id="KW-0378">Hydrolase</keyword>
<evidence type="ECO:0000259" key="5">
    <source>
        <dbReference type="Pfam" id="PF00905"/>
    </source>
</evidence>
<evidence type="ECO:0000256" key="3">
    <source>
        <dbReference type="ARBA" id="ARBA00023136"/>
    </source>
</evidence>
<dbReference type="GO" id="GO:0005886">
    <property type="term" value="C:plasma membrane"/>
    <property type="evidence" value="ECO:0007669"/>
    <property type="project" value="TreeGrafter"/>
</dbReference>
<dbReference type="PANTHER" id="PTHR30627:SF1">
    <property type="entry name" value="PEPTIDOGLYCAN D,D-TRANSPEPTIDASE FTSI"/>
    <property type="match status" value="1"/>
</dbReference>
<keyword evidence="8" id="KW-1185">Reference proteome</keyword>
<keyword evidence="3 4" id="KW-0472">Membrane</keyword>
<dbReference type="GO" id="GO:0071555">
    <property type="term" value="P:cell wall organization"/>
    <property type="evidence" value="ECO:0007669"/>
    <property type="project" value="TreeGrafter"/>
</dbReference>
<dbReference type="EMBL" id="OMOI01000001">
    <property type="protein sequence ID" value="SPF75914.1"/>
    <property type="molecule type" value="Genomic_DNA"/>
</dbReference>
<evidence type="ECO:0000313" key="7">
    <source>
        <dbReference type="EMBL" id="SPF75914.1"/>
    </source>
</evidence>
<feature type="transmembrane region" description="Helical" evidence="4">
    <location>
        <begin position="49"/>
        <end position="69"/>
    </location>
</feature>
<dbReference type="InterPro" id="IPR036138">
    <property type="entry name" value="PBP_dimer_sf"/>
</dbReference>
<protein>
    <submittedName>
        <fullName evidence="7">Putative peptidoglycan D,D-transpeptidase FtsI</fullName>
        <ecNumber evidence="7">3.4.16.4</ecNumber>
    </submittedName>
</protein>
<dbReference type="SUPFAM" id="SSF56519">
    <property type="entry name" value="Penicillin binding protein dimerisation domain"/>
    <property type="match status" value="1"/>
</dbReference>
<dbReference type="Gene3D" id="3.90.1310.10">
    <property type="entry name" value="Penicillin-binding protein 2a (Domain 2)"/>
    <property type="match status" value="1"/>
</dbReference>
<dbReference type="Gene3D" id="3.30.450.330">
    <property type="match status" value="1"/>
</dbReference>
<organism evidence="7 8">
    <name type="scientific">Aliiroseovarius pelagivivens</name>
    <dbReference type="NCBI Taxonomy" id="1639690"/>
    <lineage>
        <taxon>Bacteria</taxon>
        <taxon>Pseudomonadati</taxon>
        <taxon>Pseudomonadota</taxon>
        <taxon>Alphaproteobacteria</taxon>
        <taxon>Rhodobacterales</taxon>
        <taxon>Paracoccaceae</taxon>
        <taxon>Aliiroseovarius</taxon>
    </lineage>
</organism>
<dbReference type="Pfam" id="PF03717">
    <property type="entry name" value="PBP_dimer"/>
    <property type="match status" value="1"/>
</dbReference>
<dbReference type="Gene3D" id="3.40.710.10">
    <property type="entry name" value="DD-peptidase/beta-lactamase superfamily"/>
    <property type="match status" value="1"/>
</dbReference>
<dbReference type="PANTHER" id="PTHR30627">
    <property type="entry name" value="PEPTIDOGLYCAN D,D-TRANSPEPTIDASE"/>
    <property type="match status" value="1"/>
</dbReference>
<keyword evidence="4" id="KW-1133">Transmembrane helix</keyword>
<reference evidence="7 8" key="1">
    <citation type="submission" date="2018-03" db="EMBL/GenBank/DDBJ databases">
        <authorList>
            <person name="Keele B.F."/>
        </authorList>
    </citation>
    <scope>NUCLEOTIDE SEQUENCE [LARGE SCALE GENOMIC DNA]</scope>
    <source>
        <strain evidence="7 8">CECT 8811</strain>
    </source>
</reference>
<dbReference type="Pfam" id="PF00905">
    <property type="entry name" value="Transpeptidase"/>
    <property type="match status" value="1"/>
</dbReference>
<keyword evidence="2 7" id="KW-0645">Protease</keyword>
<name>A0A2R8AJ60_9RHOB</name>
<evidence type="ECO:0000256" key="1">
    <source>
        <dbReference type="ARBA" id="ARBA00004370"/>
    </source>
</evidence>
<feature type="domain" description="Penicillin-binding protein transpeptidase" evidence="5">
    <location>
        <begin position="261"/>
        <end position="553"/>
    </location>
</feature>
<evidence type="ECO:0000256" key="4">
    <source>
        <dbReference type="SAM" id="Phobius"/>
    </source>
</evidence>
<dbReference type="InterPro" id="IPR050515">
    <property type="entry name" value="Beta-lactam/transpept"/>
</dbReference>
<comment type="subcellular location">
    <subcellularLocation>
        <location evidence="1">Membrane</location>
    </subcellularLocation>
</comment>
<evidence type="ECO:0000256" key="2">
    <source>
        <dbReference type="ARBA" id="ARBA00022645"/>
    </source>
</evidence>
<dbReference type="RefSeq" id="WP_108855971.1">
    <property type="nucleotide sequence ID" value="NZ_OMOI01000001.1"/>
</dbReference>
<dbReference type="InterPro" id="IPR005311">
    <property type="entry name" value="PBP_dimer"/>
</dbReference>